<evidence type="ECO:0000313" key="1">
    <source>
        <dbReference type="EMBL" id="CAE7852339.1"/>
    </source>
</evidence>
<dbReference type="EMBL" id="CAJNJA010054016">
    <property type="protein sequence ID" value="CAE7852339.1"/>
    <property type="molecule type" value="Genomic_DNA"/>
</dbReference>
<feature type="non-terminal residue" evidence="1">
    <location>
        <position position="81"/>
    </location>
</feature>
<feature type="non-terminal residue" evidence="1">
    <location>
        <position position="1"/>
    </location>
</feature>
<dbReference type="Proteomes" id="UP000601435">
    <property type="component" value="Unassembled WGS sequence"/>
</dbReference>
<name>A0A813A3U7_9DINO</name>
<dbReference type="OrthoDB" id="429636at2759"/>
<organism evidence="1 2">
    <name type="scientific">Symbiodinium necroappetens</name>
    <dbReference type="NCBI Taxonomy" id="1628268"/>
    <lineage>
        <taxon>Eukaryota</taxon>
        <taxon>Sar</taxon>
        <taxon>Alveolata</taxon>
        <taxon>Dinophyceae</taxon>
        <taxon>Suessiales</taxon>
        <taxon>Symbiodiniaceae</taxon>
        <taxon>Symbiodinium</taxon>
    </lineage>
</organism>
<sequence length="81" mass="9601">ERWISPLAVRFSQGKIHPFFHERGPISEVMLQIKLKNEEGKRCKRIEPPFPPVRLLHLKEQGVLVTLDNRRLYALQRFALQ</sequence>
<reference evidence="1" key="1">
    <citation type="submission" date="2021-02" db="EMBL/GenBank/DDBJ databases">
        <authorList>
            <person name="Dougan E. K."/>
            <person name="Rhodes N."/>
            <person name="Thang M."/>
            <person name="Chan C."/>
        </authorList>
    </citation>
    <scope>NUCLEOTIDE SEQUENCE</scope>
</reference>
<comment type="caution">
    <text evidence="1">The sequence shown here is derived from an EMBL/GenBank/DDBJ whole genome shotgun (WGS) entry which is preliminary data.</text>
</comment>
<proteinExistence type="predicted"/>
<keyword evidence="2" id="KW-1185">Reference proteome</keyword>
<protein>
    <submittedName>
        <fullName evidence="1">Slc47a1 protein</fullName>
    </submittedName>
</protein>
<evidence type="ECO:0000313" key="2">
    <source>
        <dbReference type="Proteomes" id="UP000601435"/>
    </source>
</evidence>
<gene>
    <name evidence="1" type="primary">Slc47a1</name>
    <name evidence="1" type="ORF">SNEC2469_LOCUS26491</name>
</gene>
<dbReference type="AlphaFoldDB" id="A0A813A3U7"/>
<accession>A0A813A3U7</accession>